<dbReference type="PROSITE" id="PS51456">
    <property type="entry name" value="MYOSIN_MOTOR"/>
    <property type="match status" value="1"/>
</dbReference>
<evidence type="ECO:0000256" key="3">
    <source>
        <dbReference type="ARBA" id="ARBA00022741"/>
    </source>
</evidence>
<keyword evidence="6 9" id="KW-0505">Motor protein</keyword>
<keyword evidence="7 9" id="KW-0009">Actin-binding</keyword>
<feature type="non-terminal residue" evidence="14">
    <location>
        <position position="1"/>
    </location>
</feature>
<dbReference type="PROSITE" id="PS50002">
    <property type="entry name" value="SH3"/>
    <property type="match status" value="1"/>
</dbReference>
<evidence type="ECO:0000256" key="6">
    <source>
        <dbReference type="ARBA" id="ARBA00023175"/>
    </source>
</evidence>
<dbReference type="GO" id="GO:0005737">
    <property type="term" value="C:cytoplasm"/>
    <property type="evidence" value="ECO:0007669"/>
    <property type="project" value="TreeGrafter"/>
</dbReference>
<dbReference type="OrthoDB" id="6108017at2759"/>
<dbReference type="GO" id="GO:0048731">
    <property type="term" value="P:system development"/>
    <property type="evidence" value="ECO:0007669"/>
    <property type="project" value="UniProtKB-ARBA"/>
</dbReference>
<dbReference type="GO" id="GO:0006897">
    <property type="term" value="P:endocytosis"/>
    <property type="evidence" value="ECO:0007669"/>
    <property type="project" value="TreeGrafter"/>
</dbReference>
<feature type="domain" description="Myosin motor" evidence="12">
    <location>
        <begin position="13"/>
        <end position="629"/>
    </location>
</feature>
<evidence type="ECO:0000256" key="9">
    <source>
        <dbReference type="PROSITE-ProRule" id="PRU00782"/>
    </source>
</evidence>
<feature type="compositionally biased region" description="Pro residues" evidence="10">
    <location>
        <begin position="911"/>
        <end position="924"/>
    </location>
</feature>
<keyword evidence="2 8" id="KW-0728">SH3 domain</keyword>
<reference evidence="14 15" key="2">
    <citation type="submission" date="2019-01" db="EMBL/GenBank/DDBJ databases">
        <title>The decoding of complex shrimp genome reveals the adaptation for benthos swimmer, frequently molting mechanism and breeding impact on genome.</title>
        <authorList>
            <person name="Sun Y."/>
            <person name="Gao Y."/>
            <person name="Yu Y."/>
        </authorList>
    </citation>
    <scope>NUCLEOTIDE SEQUENCE [LARGE SCALE GENOMIC DNA]</scope>
    <source>
        <tissue evidence="14">Muscle</tissue>
    </source>
</reference>
<keyword evidence="15" id="KW-1185">Reference proteome</keyword>
<keyword evidence="5 9" id="KW-0518">Myosin</keyword>
<dbReference type="InterPro" id="IPR001609">
    <property type="entry name" value="Myosin_head_motor_dom-like"/>
</dbReference>
<dbReference type="FunFam" id="2.30.30.40:FF:000072">
    <property type="entry name" value="Unconventional Myosin IB"/>
    <property type="match status" value="1"/>
</dbReference>
<dbReference type="InterPro" id="IPR036961">
    <property type="entry name" value="Kinesin_motor_dom_sf"/>
</dbReference>
<dbReference type="GO" id="GO:0009888">
    <property type="term" value="P:tissue development"/>
    <property type="evidence" value="ECO:0007669"/>
    <property type="project" value="UniProtKB-ARBA"/>
</dbReference>
<proteinExistence type="inferred from homology"/>
<dbReference type="GO" id="GO:0005902">
    <property type="term" value="C:microvillus"/>
    <property type="evidence" value="ECO:0007669"/>
    <property type="project" value="TreeGrafter"/>
</dbReference>
<evidence type="ECO:0000313" key="14">
    <source>
        <dbReference type="EMBL" id="ROT72026.1"/>
    </source>
</evidence>
<feature type="compositionally biased region" description="Pro residues" evidence="10">
    <location>
        <begin position="1017"/>
        <end position="1031"/>
    </location>
</feature>
<comment type="caution">
    <text evidence="14">The sequence shown here is derived from an EMBL/GenBank/DDBJ whole genome shotgun (WGS) entry which is preliminary data.</text>
</comment>
<feature type="domain" description="TH1" evidence="13">
    <location>
        <begin position="667"/>
        <end position="857"/>
    </location>
</feature>
<name>A0A423T694_PENVA</name>
<evidence type="ECO:0000256" key="2">
    <source>
        <dbReference type="ARBA" id="ARBA00022443"/>
    </source>
</evidence>
<dbReference type="GO" id="GO:0007015">
    <property type="term" value="P:actin filament organization"/>
    <property type="evidence" value="ECO:0007669"/>
    <property type="project" value="TreeGrafter"/>
</dbReference>
<dbReference type="SMART" id="SM00326">
    <property type="entry name" value="SH3"/>
    <property type="match status" value="1"/>
</dbReference>
<dbReference type="FunFam" id="3.40.850.10:FF:000101">
    <property type="entry name" value="Slow myosin heavy chain 2"/>
    <property type="match status" value="1"/>
</dbReference>
<dbReference type="PRINTS" id="PR00452">
    <property type="entry name" value="SH3DOMAIN"/>
</dbReference>
<dbReference type="SMART" id="SM00242">
    <property type="entry name" value="MYSc"/>
    <property type="match status" value="1"/>
</dbReference>
<dbReference type="InterPro" id="IPR027417">
    <property type="entry name" value="P-loop_NTPase"/>
</dbReference>
<dbReference type="PANTHER" id="PTHR13140:SF729">
    <property type="entry name" value="UNCONVENTIONAL MYOSIN-IE"/>
    <property type="match status" value="1"/>
</dbReference>
<protein>
    <submittedName>
        <fullName evidence="14">Amoeboid myosin I</fullName>
    </submittedName>
</protein>
<feature type="region of interest" description="Actin-binding" evidence="9">
    <location>
        <begin position="506"/>
        <end position="528"/>
    </location>
</feature>
<dbReference type="GO" id="GO:0016459">
    <property type="term" value="C:myosin complex"/>
    <property type="evidence" value="ECO:0007669"/>
    <property type="project" value="UniProtKB-KW"/>
</dbReference>
<feature type="domain" description="SH3" evidence="11">
    <location>
        <begin position="1030"/>
        <end position="1087"/>
    </location>
</feature>
<dbReference type="AlphaFoldDB" id="A0A423T694"/>
<sequence>VYHWQSEGGGKKSSVDDMVLLSKITESAIAENLKKRFMEDKIYTYIGPVLVAVNPFKQLPYFGEREIEMYQGAAQYEVPPHIYSIADTMYRNMLIDSDSQCVIISGESGAGKTVSAKFIMNYITRISGGGQRVQQVKDIILESNPLLEAFGNAKTTRNNNSSRFGKYIEIQFSSGGEPLGGKISNFLLEKSRVHSLNEGERNFHIFYQLCAGATGDMKNNLGISTPDYFSYLSQSGVYKVDGTNDAHEFQETLRAMSVMGMAEETQMDILSVVAAILHMGNISFVEQNNAATISDAAFLQFPAYLLGIDEQKLGQKLTSRVFDSKWGGKSERVDVTLNLEQAQFARDAWCKGLYSRMFDYIVETVNKAMGIQWKPIEFFNNKVVCDLIESKRPPGIMCILDDTCATMSAVSEGADDEFRNKMSSQVGSNPHYQPFNHGFTIKHYAGNVSYHVENFCEKNRDVLFTDIIEVMQGSTNTFIRSLFPDVLQKGSKTRPTTAGTKIRTQANELVTTLMKCVPHYIRCIKPNETKKPHDWDDQMVKHQVEYLGLKENIKVKRAGFAYRRPYQKFLHRYAILTKETWPAWYGEPTEGINVIMRSVNMDPAQYQIGRSKIFVKDPESLYMLEESRERKFDHYARVIQKAFKKYFSKQRYLKEKMAASDLLVNRKERRRNSLNRNFYGDYIGVEYKPGLTALIPRRDKVEFALTVDKFDRRFKKTKRDLILTKSHLYLIGRMQVKKGPEKGQIKDVIKRKIDLENISQATLSTYQDDLVLIHVRNDYESLLEIRFKTEFLMVLNNKLKERHNRELPLNFINSFDFRVKKTGWGGGGTRRVRFTDGTTDEPLFASSGSTLSVKIAHGLSSTSRPGIYVITPDIRILANEMKSPKSNNVPGSKGNLQPPARNFVHRSPGGSPLPRPSGPAPKPPGLAAVSPRPRGPAGPQFRPPSAQPVTSPGFPRPPVARMPLNPGGGPPAFRLPGMGSPPIQAMQPPPPPPSDPCPDNQPSIGNGSSRSVNRPPASLPAKPPINRPKPTVPQVRALYGYDASDIDELTFNEGDIMVLVQEDKSGWWTCRFRGQEGFCPANYLEKM</sequence>
<dbReference type="InterPro" id="IPR010926">
    <property type="entry name" value="Myosin_TH1"/>
</dbReference>
<dbReference type="PROSITE" id="PS51757">
    <property type="entry name" value="TH1"/>
    <property type="match status" value="1"/>
</dbReference>
<dbReference type="PRINTS" id="PR00193">
    <property type="entry name" value="MYOSINHEAVY"/>
</dbReference>
<dbReference type="PANTHER" id="PTHR13140">
    <property type="entry name" value="MYOSIN"/>
    <property type="match status" value="1"/>
</dbReference>
<evidence type="ECO:0000256" key="5">
    <source>
        <dbReference type="ARBA" id="ARBA00023123"/>
    </source>
</evidence>
<dbReference type="InterPro" id="IPR001452">
    <property type="entry name" value="SH3_domain"/>
</dbReference>
<evidence type="ECO:0000256" key="4">
    <source>
        <dbReference type="ARBA" id="ARBA00022840"/>
    </source>
</evidence>
<dbReference type="GO" id="GO:0005886">
    <property type="term" value="C:plasma membrane"/>
    <property type="evidence" value="ECO:0007669"/>
    <property type="project" value="TreeGrafter"/>
</dbReference>
<dbReference type="SUPFAM" id="SSF50044">
    <property type="entry name" value="SH3-domain"/>
    <property type="match status" value="1"/>
</dbReference>
<feature type="region of interest" description="Disordered" evidence="10">
    <location>
        <begin position="881"/>
        <end position="1031"/>
    </location>
</feature>
<dbReference type="GO" id="GO:0005524">
    <property type="term" value="F:ATP binding"/>
    <property type="evidence" value="ECO:0007669"/>
    <property type="project" value="UniProtKB-UniRule"/>
</dbReference>
<dbReference type="GO" id="GO:0060972">
    <property type="term" value="P:left/right pattern formation"/>
    <property type="evidence" value="ECO:0007669"/>
    <property type="project" value="UniProtKB-ARBA"/>
</dbReference>
<keyword evidence="4 9" id="KW-0067">ATP-binding</keyword>
<dbReference type="Gene3D" id="3.40.850.10">
    <property type="entry name" value="Kinesin motor domain"/>
    <property type="match status" value="2"/>
</dbReference>
<reference evidence="14 15" key="1">
    <citation type="submission" date="2018-04" db="EMBL/GenBank/DDBJ databases">
        <authorList>
            <person name="Zhang X."/>
            <person name="Yuan J."/>
            <person name="Li F."/>
            <person name="Xiang J."/>
        </authorList>
    </citation>
    <scope>NUCLEOTIDE SEQUENCE [LARGE SCALE GENOMIC DNA]</scope>
    <source>
        <tissue evidence="14">Muscle</tissue>
    </source>
</reference>
<evidence type="ECO:0000259" key="11">
    <source>
        <dbReference type="PROSITE" id="PS50002"/>
    </source>
</evidence>
<dbReference type="SUPFAM" id="SSF52540">
    <property type="entry name" value="P-loop containing nucleoside triphosphate hydrolases"/>
    <property type="match status" value="1"/>
</dbReference>
<accession>A0A423T694</accession>
<dbReference type="EMBL" id="QCYY01002215">
    <property type="protein sequence ID" value="ROT72026.1"/>
    <property type="molecule type" value="Genomic_DNA"/>
</dbReference>
<evidence type="ECO:0000313" key="15">
    <source>
        <dbReference type="Proteomes" id="UP000283509"/>
    </source>
</evidence>
<dbReference type="Pfam" id="PF06017">
    <property type="entry name" value="Myosin_TH1"/>
    <property type="match status" value="1"/>
</dbReference>
<organism evidence="14 15">
    <name type="scientific">Penaeus vannamei</name>
    <name type="common">Whiteleg shrimp</name>
    <name type="synonym">Litopenaeus vannamei</name>
    <dbReference type="NCBI Taxonomy" id="6689"/>
    <lineage>
        <taxon>Eukaryota</taxon>
        <taxon>Metazoa</taxon>
        <taxon>Ecdysozoa</taxon>
        <taxon>Arthropoda</taxon>
        <taxon>Crustacea</taxon>
        <taxon>Multicrustacea</taxon>
        <taxon>Malacostraca</taxon>
        <taxon>Eumalacostraca</taxon>
        <taxon>Eucarida</taxon>
        <taxon>Decapoda</taxon>
        <taxon>Dendrobranchiata</taxon>
        <taxon>Penaeoidea</taxon>
        <taxon>Penaeidae</taxon>
        <taxon>Penaeus</taxon>
    </lineage>
</organism>
<evidence type="ECO:0000256" key="7">
    <source>
        <dbReference type="ARBA" id="ARBA00023203"/>
    </source>
</evidence>
<evidence type="ECO:0000256" key="10">
    <source>
        <dbReference type="SAM" id="MobiDB-lite"/>
    </source>
</evidence>
<dbReference type="Pfam" id="PF00063">
    <property type="entry name" value="Myosin_head"/>
    <property type="match status" value="2"/>
</dbReference>
<dbReference type="Gene3D" id="1.20.120.720">
    <property type="entry name" value="Myosin VI head, motor domain, U50 subdomain"/>
    <property type="match status" value="1"/>
</dbReference>
<feature type="binding site" evidence="9">
    <location>
        <begin position="106"/>
        <end position="113"/>
    </location>
    <ligand>
        <name>ATP</name>
        <dbReference type="ChEBI" id="CHEBI:30616"/>
    </ligand>
</feature>
<comment type="similarity">
    <text evidence="1 9">Belongs to the TRAFAC class myosin-kinesin ATPase superfamily. Myosin family.</text>
</comment>
<gene>
    <name evidence="14" type="ORF">C7M84_009606</name>
</gene>
<dbReference type="GO" id="GO:0051015">
    <property type="term" value="F:actin filament binding"/>
    <property type="evidence" value="ECO:0007669"/>
    <property type="project" value="TreeGrafter"/>
</dbReference>
<dbReference type="FunFam" id="1.20.58.530:FF:000007">
    <property type="entry name" value="Myosin IE"/>
    <property type="match status" value="1"/>
</dbReference>
<feature type="compositionally biased region" description="Pro residues" evidence="10">
    <location>
        <begin position="933"/>
        <end position="946"/>
    </location>
</feature>
<dbReference type="InterPro" id="IPR036028">
    <property type="entry name" value="SH3-like_dom_sf"/>
</dbReference>
<keyword evidence="3 9" id="KW-0547">Nucleotide-binding</keyword>
<dbReference type="STRING" id="6689.A0A423T694"/>
<dbReference type="GO" id="GO:0000146">
    <property type="term" value="F:microfilament motor activity"/>
    <property type="evidence" value="ECO:0007669"/>
    <property type="project" value="TreeGrafter"/>
</dbReference>
<evidence type="ECO:0000256" key="8">
    <source>
        <dbReference type="PROSITE-ProRule" id="PRU00192"/>
    </source>
</evidence>
<evidence type="ECO:0000259" key="12">
    <source>
        <dbReference type="PROSITE" id="PS51456"/>
    </source>
</evidence>
<dbReference type="Gene3D" id="1.20.5.4820">
    <property type="match status" value="1"/>
</dbReference>
<dbReference type="FunFam" id="1.10.10.820:FF:000001">
    <property type="entry name" value="Myosin heavy chain"/>
    <property type="match status" value="1"/>
</dbReference>
<evidence type="ECO:0000256" key="1">
    <source>
        <dbReference type="ARBA" id="ARBA00008314"/>
    </source>
</evidence>
<feature type="compositionally biased region" description="Pro residues" evidence="10">
    <location>
        <begin position="987"/>
        <end position="996"/>
    </location>
</feature>
<dbReference type="Gene3D" id="1.20.58.530">
    <property type="match status" value="1"/>
</dbReference>
<evidence type="ECO:0000259" key="13">
    <source>
        <dbReference type="PROSITE" id="PS51757"/>
    </source>
</evidence>
<dbReference type="Pfam" id="PF14604">
    <property type="entry name" value="SH3_9"/>
    <property type="match status" value="1"/>
</dbReference>
<dbReference type="Proteomes" id="UP000283509">
    <property type="component" value="Unassembled WGS sequence"/>
</dbReference>
<dbReference type="Gene3D" id="1.10.10.820">
    <property type="match status" value="1"/>
</dbReference>
<dbReference type="Gene3D" id="2.30.30.40">
    <property type="entry name" value="SH3 Domains"/>
    <property type="match status" value="1"/>
</dbReference>